<proteinExistence type="inferred from homology"/>
<dbReference type="InterPro" id="IPR015510">
    <property type="entry name" value="PGRP"/>
</dbReference>
<sequence length="705" mass="74267">MLEPTRHHDAPAPHDPPRDRRTGPSRRRLLALTALGLPATGAALAVGTTAPPAHADPAVTGGETRIVDVPLAGTDPVDVGGASAGASDAGGADAAGVPARDLPEHTATMVGVRWEEGREAPAVTVRGRLAGGGWTDWHALDPATDPSTGDEVPATEAGWLGPVTGVQICAERDGEDVADELTAHLLTTSPLEADAEVGSDSGPSASLGLEDRPMLRAAAVTNPATPPMPGAPAFVSRAAWGADESLVRSTSAADRLKAVVVHHTAGSNAYSAQDSPQLIRGILSYHTRTLGWADLGYNMLVDKYGQVFEGRGGGLHRNIVGAHARGYNTGSFGISLLGDYDVASVPSAAQDAITRLVGWKLLSTFTTSTHATGTWDVTTPDTNYPIGTHELKVVMGHRDVNATECPGRNLYGKLESIRDAAQRRIDGGWRKHLGAFSRAGGGEALGTVVRSAHIAGDLEATVLTSGLVLSGRGAATATGWRSEVSRQWSASWGRPLGNPRREGGRTLQGFAAGQAVGSGEEAVFLKNRFRDVTGQHMYFPEIDALAARGITTGWPDGTYRPLADIHRDAMVVFVHRALGAPASTPPARSPFRDMSSSTMYYEEICWAHAQGIVEGWPDGTFRPTASVQRGAVAAFLYRASGSPSTGTTSGFRDVPANHQFAREITWLASTKITTGWSDGTFRPTLPIARDAMAAFMIRWMDHRGL</sequence>
<evidence type="ECO:0000256" key="1">
    <source>
        <dbReference type="ARBA" id="ARBA00007553"/>
    </source>
</evidence>
<reference evidence="5" key="1">
    <citation type="journal article" date="2019" name="Int. J. Syst. Evol. Microbiol.">
        <title>The Global Catalogue of Microorganisms (GCM) 10K type strain sequencing project: providing services to taxonomists for standard genome sequencing and annotation.</title>
        <authorList>
            <consortium name="The Broad Institute Genomics Platform"/>
            <consortium name="The Broad Institute Genome Sequencing Center for Infectious Disease"/>
            <person name="Wu L."/>
            <person name="Ma J."/>
        </authorList>
    </citation>
    <scope>NUCLEOTIDE SEQUENCE [LARGE SCALE GENOMIC DNA]</scope>
    <source>
        <strain evidence="5">JCM 11650</strain>
    </source>
</reference>
<evidence type="ECO:0000313" key="4">
    <source>
        <dbReference type="EMBL" id="MFD1835401.1"/>
    </source>
</evidence>
<feature type="region of interest" description="Disordered" evidence="2">
    <location>
        <begin position="78"/>
        <end position="99"/>
    </location>
</feature>
<dbReference type="Gene3D" id="3.40.80.10">
    <property type="entry name" value="Peptidoglycan recognition protein-like"/>
    <property type="match status" value="1"/>
</dbReference>
<gene>
    <name evidence="4" type="ORF">ACFSDA_09980</name>
</gene>
<evidence type="ECO:0000259" key="3">
    <source>
        <dbReference type="PROSITE" id="PS51272"/>
    </source>
</evidence>
<feature type="compositionally biased region" description="Basic and acidic residues" evidence="2">
    <location>
        <begin position="1"/>
        <end position="22"/>
    </location>
</feature>
<dbReference type="EMBL" id="JBHUFL010000002">
    <property type="protein sequence ID" value="MFD1835401.1"/>
    <property type="molecule type" value="Genomic_DNA"/>
</dbReference>
<dbReference type="RefSeq" id="WP_343904446.1">
    <property type="nucleotide sequence ID" value="NZ_BAAAIS010000002.1"/>
</dbReference>
<feature type="domain" description="SLH" evidence="3">
    <location>
        <begin position="651"/>
        <end position="705"/>
    </location>
</feature>
<dbReference type="InterPro" id="IPR001119">
    <property type="entry name" value="SLH_dom"/>
</dbReference>
<name>A0ABW4Q0Z1_9MICO</name>
<dbReference type="InterPro" id="IPR036505">
    <property type="entry name" value="Amidase/PGRP_sf"/>
</dbReference>
<dbReference type="PANTHER" id="PTHR11022">
    <property type="entry name" value="PEPTIDOGLYCAN RECOGNITION PROTEIN"/>
    <property type="match status" value="1"/>
</dbReference>
<feature type="domain" description="SLH" evidence="3">
    <location>
        <begin position="525"/>
        <end position="586"/>
    </location>
</feature>
<comment type="caution">
    <text evidence="4">The sequence shown here is derived from an EMBL/GenBank/DDBJ whole genome shotgun (WGS) entry which is preliminary data.</text>
</comment>
<feature type="domain" description="SLH" evidence="3">
    <location>
        <begin position="587"/>
        <end position="650"/>
    </location>
</feature>
<dbReference type="InterPro" id="IPR006311">
    <property type="entry name" value="TAT_signal"/>
</dbReference>
<evidence type="ECO:0000256" key="2">
    <source>
        <dbReference type="SAM" id="MobiDB-lite"/>
    </source>
</evidence>
<dbReference type="PANTHER" id="PTHR11022:SF41">
    <property type="entry name" value="PEPTIDOGLYCAN-RECOGNITION PROTEIN LC-RELATED"/>
    <property type="match status" value="1"/>
</dbReference>
<dbReference type="Proteomes" id="UP001597280">
    <property type="component" value="Unassembled WGS sequence"/>
</dbReference>
<comment type="similarity">
    <text evidence="1">Belongs to the N-acetylmuramoyl-L-alanine amidase 2 family.</text>
</comment>
<dbReference type="InterPro" id="IPR006619">
    <property type="entry name" value="PGRP_domain_met/bac"/>
</dbReference>
<dbReference type="Pfam" id="PF01510">
    <property type="entry name" value="Amidase_2"/>
    <property type="match status" value="1"/>
</dbReference>
<dbReference type="InterPro" id="IPR002502">
    <property type="entry name" value="Amidase_domain"/>
</dbReference>
<dbReference type="PROSITE" id="PS51272">
    <property type="entry name" value="SLH"/>
    <property type="match status" value="3"/>
</dbReference>
<organism evidence="4 5">
    <name type="scientific">Brachybacterium rhamnosum</name>
    <dbReference type="NCBI Taxonomy" id="173361"/>
    <lineage>
        <taxon>Bacteria</taxon>
        <taxon>Bacillati</taxon>
        <taxon>Actinomycetota</taxon>
        <taxon>Actinomycetes</taxon>
        <taxon>Micrococcales</taxon>
        <taxon>Dermabacteraceae</taxon>
        <taxon>Brachybacterium</taxon>
    </lineage>
</organism>
<evidence type="ECO:0000313" key="5">
    <source>
        <dbReference type="Proteomes" id="UP001597280"/>
    </source>
</evidence>
<protein>
    <submittedName>
        <fullName evidence="4">S-layer homology domain-containing protein</fullName>
    </submittedName>
</protein>
<dbReference type="SMART" id="SM00701">
    <property type="entry name" value="PGRP"/>
    <property type="match status" value="1"/>
</dbReference>
<dbReference type="Pfam" id="PF00395">
    <property type="entry name" value="SLH"/>
    <property type="match status" value="3"/>
</dbReference>
<dbReference type="SMART" id="SM00644">
    <property type="entry name" value="Ami_2"/>
    <property type="match status" value="1"/>
</dbReference>
<dbReference type="SUPFAM" id="SSF55846">
    <property type="entry name" value="N-acetylmuramoyl-L-alanine amidase-like"/>
    <property type="match status" value="1"/>
</dbReference>
<keyword evidence="5" id="KW-1185">Reference proteome</keyword>
<dbReference type="PROSITE" id="PS51318">
    <property type="entry name" value="TAT"/>
    <property type="match status" value="1"/>
</dbReference>
<feature type="region of interest" description="Disordered" evidence="2">
    <location>
        <begin position="1"/>
        <end position="24"/>
    </location>
</feature>
<dbReference type="CDD" id="cd06583">
    <property type="entry name" value="PGRP"/>
    <property type="match status" value="1"/>
</dbReference>
<accession>A0ABW4Q0Z1</accession>